<reference evidence="10" key="2">
    <citation type="submission" date="2015-01" db="EMBL/GenBank/DDBJ databases">
        <title>Evolutionary Origins and Diversification of the Mycorrhizal Mutualists.</title>
        <authorList>
            <consortium name="DOE Joint Genome Institute"/>
            <consortium name="Mycorrhizal Genomics Consortium"/>
            <person name="Kohler A."/>
            <person name="Kuo A."/>
            <person name="Nagy L.G."/>
            <person name="Floudas D."/>
            <person name="Copeland A."/>
            <person name="Barry K.W."/>
            <person name="Cichocki N."/>
            <person name="Veneault-Fourrey C."/>
            <person name="LaButti K."/>
            <person name="Lindquist E.A."/>
            <person name="Lipzen A."/>
            <person name="Lundell T."/>
            <person name="Morin E."/>
            <person name="Murat C."/>
            <person name="Riley R."/>
            <person name="Ohm R."/>
            <person name="Sun H."/>
            <person name="Tunlid A."/>
            <person name="Henrissat B."/>
            <person name="Grigoriev I.V."/>
            <person name="Hibbett D.S."/>
            <person name="Martin F."/>
        </authorList>
    </citation>
    <scope>NUCLEOTIDE SEQUENCE [LARGE SCALE GENOMIC DNA]</scope>
    <source>
        <strain evidence="10">LaAM-08-1</strain>
    </source>
</reference>
<feature type="transmembrane region" description="Helical" evidence="8">
    <location>
        <begin position="34"/>
        <end position="56"/>
    </location>
</feature>
<evidence type="ECO:0000256" key="4">
    <source>
        <dbReference type="ARBA" id="ARBA00022989"/>
    </source>
</evidence>
<keyword evidence="10" id="KW-1185">Reference proteome</keyword>
<dbReference type="GO" id="GO:0006629">
    <property type="term" value="P:lipid metabolic process"/>
    <property type="evidence" value="ECO:0007669"/>
    <property type="project" value="UniProtKB-KW"/>
</dbReference>
<dbReference type="OrthoDB" id="3990054at2759"/>
<evidence type="ECO:0000256" key="5">
    <source>
        <dbReference type="ARBA" id="ARBA00023098"/>
    </source>
</evidence>
<accession>A0A0C9X5K7</accession>
<dbReference type="AlphaFoldDB" id="A0A0C9X5K7"/>
<dbReference type="STRING" id="1095629.A0A0C9X5K7"/>
<dbReference type="Proteomes" id="UP000054477">
    <property type="component" value="Unassembled WGS sequence"/>
</dbReference>
<protein>
    <submittedName>
        <fullName evidence="9">Unplaced genomic scaffold K443scaffold_12, whole genome shotgun sequence</fullName>
    </submittedName>
</protein>
<evidence type="ECO:0000256" key="2">
    <source>
        <dbReference type="ARBA" id="ARBA00022692"/>
    </source>
</evidence>
<dbReference type="GO" id="GO:0005789">
    <property type="term" value="C:endoplasmic reticulum membrane"/>
    <property type="evidence" value="ECO:0007669"/>
    <property type="project" value="UniProtKB-SubCell"/>
</dbReference>
<feature type="region of interest" description="Disordered" evidence="7">
    <location>
        <begin position="271"/>
        <end position="328"/>
    </location>
</feature>
<keyword evidence="3" id="KW-0256">Endoplasmic reticulum</keyword>
<feature type="transmembrane region" description="Helical" evidence="8">
    <location>
        <begin position="12"/>
        <end position="28"/>
    </location>
</feature>
<evidence type="ECO:0000256" key="8">
    <source>
        <dbReference type="SAM" id="Phobius"/>
    </source>
</evidence>
<name>A0A0C9X5K7_9AGAR</name>
<keyword evidence="5" id="KW-0443">Lipid metabolism</keyword>
<evidence type="ECO:0000256" key="1">
    <source>
        <dbReference type="ARBA" id="ARBA00004477"/>
    </source>
</evidence>
<feature type="transmembrane region" description="Helical" evidence="8">
    <location>
        <begin position="219"/>
        <end position="242"/>
    </location>
</feature>
<keyword evidence="4 8" id="KW-1133">Transmembrane helix</keyword>
<dbReference type="HOGENOM" id="CLU_064559_0_0_1"/>
<dbReference type="Pfam" id="PF06775">
    <property type="entry name" value="Seipin"/>
    <property type="match status" value="1"/>
</dbReference>
<evidence type="ECO:0000256" key="7">
    <source>
        <dbReference type="SAM" id="MobiDB-lite"/>
    </source>
</evidence>
<evidence type="ECO:0000313" key="10">
    <source>
        <dbReference type="Proteomes" id="UP000054477"/>
    </source>
</evidence>
<gene>
    <name evidence="9" type="ORF">K443DRAFT_185169</name>
</gene>
<keyword evidence="6 8" id="KW-0472">Membrane</keyword>
<dbReference type="PANTHER" id="PTHR21212">
    <property type="entry name" value="BERNARDINELLI-SEIP CONGENITAL LIPODYSTROPHY 2 HOMOLOG BSCL2 PROTEIN"/>
    <property type="match status" value="1"/>
</dbReference>
<dbReference type="EMBL" id="KN838547">
    <property type="protein sequence ID" value="KIK07445.1"/>
    <property type="molecule type" value="Genomic_DNA"/>
</dbReference>
<sequence length="328" mass="35487">MSSKQPQAAISILYGFVVNVISGLRPYAPQLVPILIFAIFVPLAILLSAFAGYIVWTNLSVSWEFPLYFQYGDGVPPYAQLILPSLVPTQRYDLSVNLLLPASQSNLALGNFMTTLTLSTLANKTVASVRRPAIAVASRSAFFFTRSNLVHLQIPLLSSFVAGSSSLAATVEVGRRDGWTSLAEGQGRELSVLSASLQGLAVPHGVRGLAIRFPLTSSLLSAFLFFAILALILGSCTLPTVIRISLQQFGGAQGYPRIKSEPLRPISEVKFTRRRRKSRSSRSSSERRKVKTEAPVVNILPSTTGATDRLRRRPSSSKGADGFSDSDS</sequence>
<reference evidence="9 10" key="1">
    <citation type="submission" date="2014-04" db="EMBL/GenBank/DDBJ databases">
        <authorList>
            <consortium name="DOE Joint Genome Institute"/>
            <person name="Kuo A."/>
            <person name="Kohler A."/>
            <person name="Nagy L.G."/>
            <person name="Floudas D."/>
            <person name="Copeland A."/>
            <person name="Barry K.W."/>
            <person name="Cichocki N."/>
            <person name="Veneault-Fourrey C."/>
            <person name="LaButti K."/>
            <person name="Lindquist E.A."/>
            <person name="Lipzen A."/>
            <person name="Lundell T."/>
            <person name="Morin E."/>
            <person name="Murat C."/>
            <person name="Sun H."/>
            <person name="Tunlid A."/>
            <person name="Henrissat B."/>
            <person name="Grigoriev I.V."/>
            <person name="Hibbett D.S."/>
            <person name="Martin F."/>
            <person name="Nordberg H.P."/>
            <person name="Cantor M.N."/>
            <person name="Hua S.X."/>
        </authorList>
    </citation>
    <scope>NUCLEOTIDE SEQUENCE [LARGE SCALE GENOMIC DNA]</scope>
    <source>
        <strain evidence="9 10">LaAM-08-1</strain>
    </source>
</reference>
<evidence type="ECO:0000256" key="6">
    <source>
        <dbReference type="ARBA" id="ARBA00023136"/>
    </source>
</evidence>
<proteinExistence type="predicted"/>
<keyword evidence="2 8" id="KW-0812">Transmembrane</keyword>
<dbReference type="InterPro" id="IPR009617">
    <property type="entry name" value="Seipin"/>
</dbReference>
<organism evidence="9 10">
    <name type="scientific">Laccaria amethystina LaAM-08-1</name>
    <dbReference type="NCBI Taxonomy" id="1095629"/>
    <lineage>
        <taxon>Eukaryota</taxon>
        <taxon>Fungi</taxon>
        <taxon>Dikarya</taxon>
        <taxon>Basidiomycota</taxon>
        <taxon>Agaricomycotina</taxon>
        <taxon>Agaricomycetes</taxon>
        <taxon>Agaricomycetidae</taxon>
        <taxon>Agaricales</taxon>
        <taxon>Agaricineae</taxon>
        <taxon>Hydnangiaceae</taxon>
        <taxon>Laccaria</taxon>
    </lineage>
</organism>
<comment type="subcellular location">
    <subcellularLocation>
        <location evidence="1">Endoplasmic reticulum membrane</location>
        <topology evidence="1">Multi-pass membrane protein</topology>
    </subcellularLocation>
</comment>
<evidence type="ECO:0000313" key="9">
    <source>
        <dbReference type="EMBL" id="KIK07445.1"/>
    </source>
</evidence>
<evidence type="ECO:0000256" key="3">
    <source>
        <dbReference type="ARBA" id="ARBA00022824"/>
    </source>
</evidence>
<dbReference type="CDD" id="cd23995">
    <property type="entry name" value="Seipin_BSCL2_like"/>
    <property type="match status" value="1"/>
</dbReference>
<dbReference type="PANTHER" id="PTHR21212:SF0">
    <property type="entry name" value="SEIPIN"/>
    <property type="match status" value="1"/>
</dbReference>
<dbReference type="GO" id="GO:0140042">
    <property type="term" value="P:lipid droplet formation"/>
    <property type="evidence" value="ECO:0007669"/>
    <property type="project" value="UniProtKB-ARBA"/>
</dbReference>